<protein>
    <submittedName>
        <fullName evidence="3">Uncharacterized protein</fullName>
    </submittedName>
</protein>
<keyword evidence="2" id="KW-0732">Signal</keyword>
<accession>A0A8J7HBE3</accession>
<reference evidence="3 4" key="1">
    <citation type="journal article" date="2021" name="Int. J. Syst. Evol. Microbiol.">
        <title>Amazonocrinis nigriterrae gen. nov., sp. nov., Atlanticothrix silvestris gen. nov., sp. nov. and Dendronalium phyllosphericum gen. nov., sp. nov., nostocacean cyanobacteria from Brazilian environments.</title>
        <authorList>
            <person name="Alvarenga D.O."/>
            <person name="Andreote A.P.D."/>
            <person name="Branco L.H.Z."/>
            <person name="Delbaje E."/>
            <person name="Cruz R.B."/>
            <person name="Varani A.M."/>
            <person name="Fiore M.F."/>
        </authorList>
    </citation>
    <scope>NUCLEOTIDE SEQUENCE [LARGE SCALE GENOMIC DNA]</scope>
    <source>
        <strain evidence="3 4">CENA357</strain>
    </source>
</reference>
<gene>
    <name evidence="3" type="ORF">I8751_08995</name>
</gene>
<dbReference type="EMBL" id="JAECZB010000015">
    <property type="protein sequence ID" value="MBH8552509.1"/>
    <property type="molecule type" value="Genomic_DNA"/>
</dbReference>
<comment type="caution">
    <text evidence="3">The sequence shown here is derived from an EMBL/GenBank/DDBJ whole genome shotgun (WGS) entry which is preliminary data.</text>
</comment>
<feature type="signal peptide" evidence="2">
    <location>
        <begin position="1"/>
        <end position="26"/>
    </location>
</feature>
<keyword evidence="1" id="KW-0472">Membrane</keyword>
<evidence type="ECO:0000256" key="2">
    <source>
        <dbReference type="SAM" id="SignalP"/>
    </source>
</evidence>
<evidence type="ECO:0000313" key="3">
    <source>
        <dbReference type="EMBL" id="MBH8552509.1"/>
    </source>
</evidence>
<sequence length="163" mass="18089">MKVKKIIAALCVGLMLIVSSPKSVKAEPVTIWGIIKIIGFITTVAGFWLAVQRATVAQHDSATNSILKHLEDNAEFPVNDLCVSPDIKNGTIKKGWLVSIDDKKYLHHVVKSEFCKGGRTSENGKYIIGVFTSEYHAKNFATVVKYRTENEIDVYVSTKAVEY</sequence>
<name>A0A8J7HBE3_9CYAN</name>
<dbReference type="Proteomes" id="UP000599391">
    <property type="component" value="Unassembled WGS sequence"/>
</dbReference>
<keyword evidence="1" id="KW-0812">Transmembrane</keyword>
<dbReference type="AlphaFoldDB" id="A0A8J7HBE3"/>
<evidence type="ECO:0000313" key="4">
    <source>
        <dbReference type="Proteomes" id="UP000599391"/>
    </source>
</evidence>
<feature type="chain" id="PRO_5035267686" evidence="2">
    <location>
        <begin position="27"/>
        <end position="163"/>
    </location>
</feature>
<proteinExistence type="predicted"/>
<evidence type="ECO:0000256" key="1">
    <source>
        <dbReference type="SAM" id="Phobius"/>
    </source>
</evidence>
<keyword evidence="4" id="KW-1185">Reference proteome</keyword>
<feature type="transmembrane region" description="Helical" evidence="1">
    <location>
        <begin position="31"/>
        <end position="51"/>
    </location>
</feature>
<dbReference type="RefSeq" id="WP_214438821.1">
    <property type="nucleotide sequence ID" value="NZ_JAECZB010000015.1"/>
</dbReference>
<keyword evidence="1" id="KW-1133">Transmembrane helix</keyword>
<organism evidence="3 4">
    <name type="scientific">Atlanticothrix silvestris CENA357</name>
    <dbReference type="NCBI Taxonomy" id="1725252"/>
    <lineage>
        <taxon>Bacteria</taxon>
        <taxon>Bacillati</taxon>
        <taxon>Cyanobacteriota</taxon>
        <taxon>Cyanophyceae</taxon>
        <taxon>Nostocales</taxon>
        <taxon>Nodulariaceae</taxon>
        <taxon>Atlanticothrix</taxon>
        <taxon>Atlanticothrix silvestris</taxon>
    </lineage>
</organism>